<accession>A0A850HIJ6</accession>
<dbReference type="Proteomes" id="UP000701680">
    <property type="component" value="Unassembled WGS sequence"/>
</dbReference>
<dbReference type="AlphaFoldDB" id="A0A850HIJ6"/>
<comment type="caution">
    <text evidence="5">The sequence shown here is derived from an EMBL/GenBank/DDBJ whole genome shotgun (WGS) entry which is preliminary data.</text>
</comment>
<evidence type="ECO:0000313" key="7">
    <source>
        <dbReference type="Proteomes" id="UP000701680"/>
    </source>
</evidence>
<evidence type="ECO:0000256" key="2">
    <source>
        <dbReference type="SAM" id="Phobius"/>
    </source>
</evidence>
<evidence type="ECO:0000259" key="3">
    <source>
        <dbReference type="SMART" id="SM01324"/>
    </source>
</evidence>
<keyword evidence="2" id="KW-1133">Transmembrane helix</keyword>
<dbReference type="InterPro" id="IPR038434">
    <property type="entry name" value="YARHG_sf"/>
</dbReference>
<dbReference type="EMBL" id="JAAITX010000003">
    <property type="protein sequence ID" value="NVH58201.1"/>
    <property type="molecule type" value="Genomic_DNA"/>
</dbReference>
<proteinExistence type="predicted"/>
<evidence type="ECO:0000313" key="6">
    <source>
        <dbReference type="Proteomes" id="UP000528555"/>
    </source>
</evidence>
<keyword evidence="2" id="KW-0812">Transmembrane</keyword>
<dbReference type="SMART" id="SM01324">
    <property type="entry name" value="YARHG"/>
    <property type="match status" value="1"/>
</dbReference>
<keyword evidence="6" id="KW-1185">Reference proteome</keyword>
<dbReference type="Pfam" id="PF13308">
    <property type="entry name" value="YARHG"/>
    <property type="match status" value="1"/>
</dbReference>
<feature type="transmembrane region" description="Helical" evidence="2">
    <location>
        <begin position="21"/>
        <end position="42"/>
    </location>
</feature>
<name>A0A850HIJ6_9FIRM</name>
<gene>
    <name evidence="5" type="ORF">G5A66_05965</name>
    <name evidence="4" type="ORF">G5A75_05985</name>
</gene>
<dbReference type="Proteomes" id="UP000528555">
    <property type="component" value="Unassembled WGS sequence"/>
</dbReference>
<organism evidence="5 6">
    <name type="scientific">Dorea phocaeensis</name>
    <dbReference type="NCBI Taxonomy" id="2040291"/>
    <lineage>
        <taxon>Bacteria</taxon>
        <taxon>Bacillati</taxon>
        <taxon>Bacillota</taxon>
        <taxon>Clostridia</taxon>
        <taxon>Lachnospirales</taxon>
        <taxon>Lachnospiraceae</taxon>
        <taxon>Dorea</taxon>
    </lineage>
</organism>
<feature type="domain" description="YARHG" evidence="3">
    <location>
        <begin position="109"/>
        <end position="196"/>
    </location>
</feature>
<reference evidence="6 7" key="1">
    <citation type="journal article" date="2020" name="Cell Host Microbe">
        <title>Functional and Genomic Variation between Human-Derived Isolates of Lachnospiraceae Reveals Inter- and Intra-Species Diversity.</title>
        <authorList>
            <person name="Sorbara M.T."/>
            <person name="Littmann E.R."/>
            <person name="Fontana E."/>
            <person name="Moody T.U."/>
            <person name="Kohout C.E."/>
            <person name="Gjonbalaj M."/>
            <person name="Eaton V."/>
            <person name="Seok R."/>
            <person name="Leiner I.M."/>
            <person name="Pamer E.G."/>
        </authorList>
    </citation>
    <scope>NUCLEOTIDE SEQUENCE [LARGE SCALE GENOMIC DNA]</scope>
    <source>
        <strain evidence="5 6">MSK.17.11</strain>
        <strain evidence="4 7">MSK.17.38</strain>
    </source>
</reference>
<evidence type="ECO:0000313" key="5">
    <source>
        <dbReference type="EMBL" id="NVH58201.1"/>
    </source>
</evidence>
<protein>
    <submittedName>
        <fullName evidence="5">YARHG domain-containing protein</fullName>
    </submittedName>
</protein>
<dbReference type="InterPro" id="IPR025582">
    <property type="entry name" value="YARHG_dom"/>
</dbReference>
<evidence type="ECO:0000313" key="4">
    <source>
        <dbReference type="EMBL" id="NSK14427.1"/>
    </source>
</evidence>
<keyword evidence="2" id="KW-0472">Membrane</keyword>
<dbReference type="Gene3D" id="1.20.58.1690">
    <property type="match status" value="1"/>
</dbReference>
<dbReference type="EMBL" id="JAAIUO010000003">
    <property type="protein sequence ID" value="NSK14427.1"/>
    <property type="molecule type" value="Genomic_DNA"/>
</dbReference>
<evidence type="ECO:0000256" key="1">
    <source>
        <dbReference type="SAM" id="MobiDB-lite"/>
    </source>
</evidence>
<feature type="region of interest" description="Disordered" evidence="1">
    <location>
        <begin position="88"/>
        <end position="110"/>
    </location>
</feature>
<reference evidence="5" key="2">
    <citation type="submission" date="2020-02" db="EMBL/GenBank/DDBJ databases">
        <authorList>
            <person name="Littmann E."/>
            <person name="Sorbara M."/>
        </authorList>
    </citation>
    <scope>NUCLEOTIDE SEQUENCE</scope>
    <source>
        <strain evidence="5">MSK.17.11</strain>
        <strain evidence="4">MSK.17.38</strain>
    </source>
</reference>
<dbReference type="RefSeq" id="WP_173814567.1">
    <property type="nucleotide sequence ID" value="NZ_JAAITX010000003.1"/>
</dbReference>
<sequence length="196" mass="21807">MSEKRETAKRQKQKQEHTMSVPILITGILIAVFLGGSIFLGVTGSGIAGKEKSKVSKNEISKARAAMSQEQKEEKVLVKGLDEEYQFTQEGASSAKNESKKESAGAESGDYVLPDSDTKLLTDADVSGLSAYDLYLARNEIFARHGRMFENEDLKAYFESKDWYNGTISPQEFDADITSRLSDVEQANIEMIKKYE</sequence>